<feature type="region of interest" description="Disordered" evidence="1">
    <location>
        <begin position="276"/>
        <end position="297"/>
    </location>
</feature>
<dbReference type="AlphaFoldDB" id="A0A0W0ZJ75"/>
<evidence type="ECO:0000256" key="1">
    <source>
        <dbReference type="SAM" id="MobiDB-lite"/>
    </source>
</evidence>
<feature type="region of interest" description="Disordered" evidence="1">
    <location>
        <begin position="210"/>
        <end position="233"/>
    </location>
</feature>
<reference evidence="2 3" key="1">
    <citation type="submission" date="2015-11" db="EMBL/GenBank/DDBJ databases">
        <title>Genomic analysis of 38 Legionella species identifies large and diverse effector repertoires.</title>
        <authorList>
            <person name="Burstein D."/>
            <person name="Amaro F."/>
            <person name="Zusman T."/>
            <person name="Lifshitz Z."/>
            <person name="Cohen O."/>
            <person name="Gilbert J.A."/>
            <person name="Pupko T."/>
            <person name="Shuman H.A."/>
            <person name="Segal G."/>
        </authorList>
    </citation>
    <scope>NUCLEOTIDE SEQUENCE [LARGE SCALE GENOMIC DNA]</scope>
    <source>
        <strain evidence="2 3">IMVS3376</strain>
    </source>
</reference>
<accession>A0A0W0ZJ75</accession>
<name>A0A0W0ZJ75_9GAMM</name>
<organism evidence="2 3">
    <name type="scientific">Legionella steelei</name>
    <dbReference type="NCBI Taxonomy" id="947033"/>
    <lineage>
        <taxon>Bacteria</taxon>
        <taxon>Pseudomonadati</taxon>
        <taxon>Pseudomonadota</taxon>
        <taxon>Gammaproteobacteria</taxon>
        <taxon>Legionellales</taxon>
        <taxon>Legionellaceae</taxon>
        <taxon>Legionella</taxon>
    </lineage>
</organism>
<protein>
    <submittedName>
        <fullName evidence="2">Uncharacterized protein</fullName>
    </submittedName>
</protein>
<dbReference type="OrthoDB" id="5652097at2"/>
<gene>
    <name evidence="2" type="ORF">Lste_2337</name>
</gene>
<proteinExistence type="predicted"/>
<evidence type="ECO:0000313" key="3">
    <source>
        <dbReference type="Proteomes" id="UP000054926"/>
    </source>
</evidence>
<dbReference type="EMBL" id="LNYY01000019">
    <property type="protein sequence ID" value="KTD69179.1"/>
    <property type="molecule type" value="Genomic_DNA"/>
</dbReference>
<sequence length="297" mass="34290">MTRLEELLYSLTAVIIRYHDSQSKVKKLIVETDAEVSQEKYLTCAKEIIQNQAIHFKIKLNNLIKHCADSGRRPFLYYILHEVISLKTLLDKEGSLESAQLEEYKNQISQLFIDLKLLLDTQKSKTYKVTYSKTEDTPQTLIALSGLSEGYGLCNSGEILKGGVLKRFGITTHSTNDALKSIAEQICMEHHRNLLVPELQAQVAEHKKTNLEQEQKLSSLSMQQQEKQKKADSMSSKQLMSLYLFYIQYKKMQARDEQLKAIIDKQQKIINEQQQKVSELTQQTEKKPSSYKFYSPF</sequence>
<dbReference type="Proteomes" id="UP000054926">
    <property type="component" value="Unassembled WGS sequence"/>
</dbReference>
<evidence type="ECO:0000313" key="2">
    <source>
        <dbReference type="EMBL" id="KTD69179.1"/>
    </source>
</evidence>
<feature type="compositionally biased region" description="Polar residues" evidence="1">
    <location>
        <begin position="216"/>
        <end position="225"/>
    </location>
</feature>
<dbReference type="RefSeq" id="WP_058511131.1">
    <property type="nucleotide sequence ID" value="NZ_LNYY01000019.1"/>
</dbReference>
<dbReference type="PATRIC" id="fig|947033.5.peg.2478"/>
<comment type="caution">
    <text evidence="2">The sequence shown here is derived from an EMBL/GenBank/DDBJ whole genome shotgun (WGS) entry which is preliminary data.</text>
</comment>
<keyword evidence="3" id="KW-1185">Reference proteome</keyword>
<dbReference type="STRING" id="947033.Lste_2337"/>